<comment type="caution">
    <text evidence="1">The sequence shown here is derived from an EMBL/GenBank/DDBJ whole genome shotgun (WGS) entry which is preliminary data.</text>
</comment>
<dbReference type="RefSeq" id="WP_070116572.1">
    <property type="nucleotide sequence ID" value="NZ_MASR01000001.1"/>
</dbReference>
<organism evidence="1 2">
    <name type="scientific">Pseudohongiella acticola</name>
    <dbReference type="NCBI Taxonomy" id="1524254"/>
    <lineage>
        <taxon>Bacteria</taxon>
        <taxon>Pseudomonadati</taxon>
        <taxon>Pseudomonadota</taxon>
        <taxon>Gammaproteobacteria</taxon>
        <taxon>Pseudomonadales</taxon>
        <taxon>Pseudohongiellaceae</taxon>
        <taxon>Pseudohongiella</taxon>
    </lineage>
</organism>
<dbReference type="OrthoDB" id="5588054at2"/>
<evidence type="ECO:0000313" key="2">
    <source>
        <dbReference type="Proteomes" id="UP000175669"/>
    </source>
</evidence>
<proteinExistence type="predicted"/>
<name>A0A1E8CKP1_9GAMM</name>
<sequence>MNISDEKLGAFLDRELPDHEMNAINIAVANDNTLAARLAALASADALLKRHASALDSRPMPDGVLTLLQAEADESALSATAAQTHKDSATTDNVVPMSRWQEKRQSAGQWFNRHVALAAGIALVVGFTGGQFLDDADRDATGSMMAMTLDSDVSNALDTQVSGEALIIDDATRIQSRFSFVDTNARRCRQFVLQQNGHSSENIACHTQQGWELIASVVATGANAGEYQTASGNSMLDSALDAMMTGNALSLDKENELISRQWQ</sequence>
<dbReference type="AlphaFoldDB" id="A0A1E8CKP1"/>
<dbReference type="Proteomes" id="UP000175669">
    <property type="component" value="Unassembled WGS sequence"/>
</dbReference>
<dbReference type="STRING" id="1524254.PHACT_07270"/>
<evidence type="ECO:0008006" key="3">
    <source>
        <dbReference type="Google" id="ProtNLM"/>
    </source>
</evidence>
<keyword evidence="2" id="KW-1185">Reference proteome</keyword>
<accession>A0A1E8CKP1</accession>
<gene>
    <name evidence="1" type="ORF">PHACT_07270</name>
</gene>
<evidence type="ECO:0000313" key="1">
    <source>
        <dbReference type="EMBL" id="OFE12963.1"/>
    </source>
</evidence>
<reference evidence="2" key="1">
    <citation type="submission" date="2016-07" db="EMBL/GenBank/DDBJ databases">
        <authorList>
            <person name="Florea S."/>
            <person name="Webb J.S."/>
            <person name="Jaromczyk J."/>
            <person name="Schardl C.L."/>
        </authorList>
    </citation>
    <scope>NUCLEOTIDE SEQUENCE [LARGE SCALE GENOMIC DNA]</scope>
    <source>
        <strain evidence="2">KCTC 42131</strain>
    </source>
</reference>
<dbReference type="EMBL" id="MASR01000001">
    <property type="protein sequence ID" value="OFE12963.1"/>
    <property type="molecule type" value="Genomic_DNA"/>
</dbReference>
<protein>
    <recommendedName>
        <fullName evidence="3">Anti sigma-E protein RseA N-terminal domain-containing protein</fullName>
    </recommendedName>
</protein>